<protein>
    <submittedName>
        <fullName evidence="2">Nucleotidyl transferase AbiEii/AbiGii toxin family protein</fullName>
    </submittedName>
</protein>
<sequence length="229" mass="25021">MGASDRAGRNRRSMTVPDAPSGLTPFQVTGATVFFSLPESDGFLLAGGAALVAQNLTSRPTQDLDLFTRAGRGRVPAARDAFENAAHNRGWSVRRIRDTETFCRLVVSGDDELLVDLALDSPPSLPPSTSIAGPTFGLEELAGRKVIALFDRAEARDFADVFALSQQYDNELLLRRAAEIDAGFEPAVFADMLRTLGRFADNEIPVDPGKVAALRDFFHRWRLQLQSSR</sequence>
<accession>A0ABW4FXQ2</accession>
<keyword evidence="2" id="KW-0808">Transferase</keyword>
<keyword evidence="3" id="KW-1185">Reference proteome</keyword>
<name>A0ABW4FXQ2_9PSEU</name>
<dbReference type="GO" id="GO:0016740">
    <property type="term" value="F:transferase activity"/>
    <property type="evidence" value="ECO:0007669"/>
    <property type="project" value="UniProtKB-KW"/>
</dbReference>
<reference evidence="3" key="1">
    <citation type="journal article" date="2019" name="Int. J. Syst. Evol. Microbiol.">
        <title>The Global Catalogue of Microorganisms (GCM) 10K type strain sequencing project: providing services to taxonomists for standard genome sequencing and annotation.</title>
        <authorList>
            <consortium name="The Broad Institute Genomics Platform"/>
            <consortium name="The Broad Institute Genome Sequencing Center for Infectious Disease"/>
            <person name="Wu L."/>
            <person name="Ma J."/>
        </authorList>
    </citation>
    <scope>NUCLEOTIDE SEQUENCE [LARGE SCALE GENOMIC DNA]</scope>
    <source>
        <strain evidence="3">JCM 12165</strain>
    </source>
</reference>
<dbReference type="InterPro" id="IPR014942">
    <property type="entry name" value="AbiEii"/>
</dbReference>
<dbReference type="EMBL" id="JBHUCP010000052">
    <property type="protein sequence ID" value="MFD1535323.1"/>
    <property type="molecule type" value="Genomic_DNA"/>
</dbReference>
<dbReference type="Pfam" id="PF08843">
    <property type="entry name" value="AbiEii"/>
    <property type="match status" value="1"/>
</dbReference>
<proteinExistence type="predicted"/>
<comment type="caution">
    <text evidence="2">The sequence shown here is derived from an EMBL/GenBank/DDBJ whole genome shotgun (WGS) entry which is preliminary data.</text>
</comment>
<organism evidence="2 3">
    <name type="scientific">Pseudonocardia aurantiaca</name>
    <dbReference type="NCBI Taxonomy" id="75290"/>
    <lineage>
        <taxon>Bacteria</taxon>
        <taxon>Bacillati</taxon>
        <taxon>Actinomycetota</taxon>
        <taxon>Actinomycetes</taxon>
        <taxon>Pseudonocardiales</taxon>
        <taxon>Pseudonocardiaceae</taxon>
        <taxon>Pseudonocardia</taxon>
    </lineage>
</organism>
<feature type="region of interest" description="Disordered" evidence="1">
    <location>
        <begin position="1"/>
        <end position="22"/>
    </location>
</feature>
<evidence type="ECO:0000256" key="1">
    <source>
        <dbReference type="SAM" id="MobiDB-lite"/>
    </source>
</evidence>
<dbReference type="Proteomes" id="UP001597145">
    <property type="component" value="Unassembled WGS sequence"/>
</dbReference>
<dbReference type="RefSeq" id="WP_379660129.1">
    <property type="nucleotide sequence ID" value="NZ_JBHUCP010000052.1"/>
</dbReference>
<evidence type="ECO:0000313" key="3">
    <source>
        <dbReference type="Proteomes" id="UP001597145"/>
    </source>
</evidence>
<gene>
    <name evidence="2" type="ORF">ACFSCY_38550</name>
</gene>
<evidence type="ECO:0000313" key="2">
    <source>
        <dbReference type="EMBL" id="MFD1535323.1"/>
    </source>
</evidence>